<proteinExistence type="predicted"/>
<gene>
    <name evidence="1" type="ORF">METZ01_LOCUS436509</name>
</gene>
<dbReference type="AlphaFoldDB" id="A0A382YLF6"/>
<name>A0A382YLF6_9ZZZZ</name>
<evidence type="ECO:0000313" key="1">
    <source>
        <dbReference type="EMBL" id="SVD83655.1"/>
    </source>
</evidence>
<dbReference type="EMBL" id="UINC01176499">
    <property type="protein sequence ID" value="SVD83655.1"/>
    <property type="molecule type" value="Genomic_DNA"/>
</dbReference>
<organism evidence="1">
    <name type="scientific">marine metagenome</name>
    <dbReference type="NCBI Taxonomy" id="408172"/>
    <lineage>
        <taxon>unclassified sequences</taxon>
        <taxon>metagenomes</taxon>
        <taxon>ecological metagenomes</taxon>
    </lineage>
</organism>
<accession>A0A382YLF6</accession>
<protein>
    <submittedName>
        <fullName evidence="1">Uncharacterized protein</fullName>
    </submittedName>
</protein>
<sequence length="235" mass="26241">MATFEFTHSWKAAELDRCMRRNVVSGASGLGLRRGVTIADESGRTDTRNIETVKGLRQARKRFQLPTAPATETALLCPYLRRVSEGGQLQITVNGESVPFELAAQRDYWEDAWQRIEVPARLLRQGENEVVFRAVGDSQWSLLIEESRHPDRSEISDDGGITWRSEELGGSDRADGEYVVRLWLDQYANWGEIISDPVDLLAASGEVATTHGGSAVARLDVEWSTPECTGIEFSW</sequence>
<feature type="non-terminal residue" evidence="1">
    <location>
        <position position="235"/>
    </location>
</feature>
<reference evidence="1" key="1">
    <citation type="submission" date="2018-05" db="EMBL/GenBank/DDBJ databases">
        <authorList>
            <person name="Lanie J.A."/>
            <person name="Ng W.-L."/>
            <person name="Kazmierczak K.M."/>
            <person name="Andrzejewski T.M."/>
            <person name="Davidsen T.M."/>
            <person name="Wayne K.J."/>
            <person name="Tettelin H."/>
            <person name="Glass J.I."/>
            <person name="Rusch D."/>
            <person name="Podicherti R."/>
            <person name="Tsui H.-C.T."/>
            <person name="Winkler M.E."/>
        </authorList>
    </citation>
    <scope>NUCLEOTIDE SEQUENCE</scope>
</reference>